<comment type="caution">
    <text evidence="4">The sequence shown here is derived from an EMBL/GenBank/DDBJ whole genome shotgun (WGS) entry which is preliminary data.</text>
</comment>
<name>A0AAV8UY29_9RHOD</name>
<organism evidence="4 5">
    <name type="scientific">Rhodosorus marinus</name>
    <dbReference type="NCBI Taxonomy" id="101924"/>
    <lineage>
        <taxon>Eukaryota</taxon>
        <taxon>Rhodophyta</taxon>
        <taxon>Stylonematophyceae</taxon>
        <taxon>Stylonematales</taxon>
        <taxon>Stylonemataceae</taxon>
        <taxon>Rhodosorus</taxon>
    </lineage>
</organism>
<dbReference type="EMBL" id="JAMWBK010000003">
    <property type="protein sequence ID" value="KAJ8907135.1"/>
    <property type="molecule type" value="Genomic_DNA"/>
</dbReference>
<dbReference type="GO" id="GO:0015935">
    <property type="term" value="C:small ribosomal subunit"/>
    <property type="evidence" value="ECO:0007669"/>
    <property type="project" value="TreeGrafter"/>
</dbReference>
<evidence type="ECO:0000313" key="4">
    <source>
        <dbReference type="EMBL" id="KAJ8907135.1"/>
    </source>
</evidence>
<dbReference type="Gene3D" id="3.30.1320.10">
    <property type="match status" value="1"/>
</dbReference>
<reference evidence="4 5" key="1">
    <citation type="journal article" date="2023" name="Nat. Commun.">
        <title>Origin of minicircular mitochondrial genomes in red algae.</title>
        <authorList>
            <person name="Lee Y."/>
            <person name="Cho C.H."/>
            <person name="Lee Y.M."/>
            <person name="Park S.I."/>
            <person name="Yang J.H."/>
            <person name="West J.A."/>
            <person name="Bhattacharya D."/>
            <person name="Yoon H.S."/>
        </authorList>
    </citation>
    <scope>NUCLEOTIDE SEQUENCE [LARGE SCALE GENOMIC DNA]</scope>
    <source>
        <strain evidence="4 5">CCMP1338</strain>
        <tissue evidence="4">Whole cell</tissue>
    </source>
</reference>
<evidence type="ECO:0000313" key="5">
    <source>
        <dbReference type="Proteomes" id="UP001157974"/>
    </source>
</evidence>
<sequence>MPAIFGNWTFKYRIKLQRWRRSDRHWFRIVLTSRFRRLRGRPVLKLGFFYPNFMSYDESMERSKRCFINVKAVKKLLAFGVQPNESAAKLLHMAGLLPAAYPERIIDHRLPKKLSAEELEEYRKVDELHRAQAEVATLEIQKQAKLRLVGRKDGSSLDDLLTLAGKDFTPAKKMPAIGGTTDRPGSVFRVTQPAKALGCEAEADLISQWRVWRLQDKNRRGLVTPFEEDNNTSFFLTR</sequence>
<dbReference type="InterPro" id="IPR023803">
    <property type="entry name" value="Ribosomal_bS16_dom_sf"/>
</dbReference>
<keyword evidence="5" id="KW-1185">Reference proteome</keyword>
<keyword evidence="2" id="KW-0689">Ribosomal protein</keyword>
<evidence type="ECO:0000256" key="2">
    <source>
        <dbReference type="ARBA" id="ARBA00022980"/>
    </source>
</evidence>
<dbReference type="GO" id="GO:0003735">
    <property type="term" value="F:structural constituent of ribosome"/>
    <property type="evidence" value="ECO:0007669"/>
    <property type="project" value="InterPro"/>
</dbReference>
<comment type="similarity">
    <text evidence="1">Belongs to the bacterial ribosomal protein bS16 family.</text>
</comment>
<dbReference type="GO" id="GO:0005739">
    <property type="term" value="C:mitochondrion"/>
    <property type="evidence" value="ECO:0007669"/>
    <property type="project" value="GOC"/>
</dbReference>
<dbReference type="Proteomes" id="UP001157974">
    <property type="component" value="Unassembled WGS sequence"/>
</dbReference>
<proteinExistence type="inferred from homology"/>
<keyword evidence="3" id="KW-0687">Ribonucleoprotein</keyword>
<dbReference type="GO" id="GO:0032543">
    <property type="term" value="P:mitochondrial translation"/>
    <property type="evidence" value="ECO:0007669"/>
    <property type="project" value="TreeGrafter"/>
</dbReference>
<dbReference type="SUPFAM" id="SSF54565">
    <property type="entry name" value="Ribosomal protein S16"/>
    <property type="match status" value="1"/>
</dbReference>
<protein>
    <submittedName>
        <fullName evidence="4">Uncharacterized protein</fullName>
    </submittedName>
</protein>
<accession>A0AAV8UY29</accession>
<dbReference type="PANTHER" id="PTHR12919">
    <property type="entry name" value="30S RIBOSOMAL PROTEIN S16"/>
    <property type="match status" value="1"/>
</dbReference>
<evidence type="ECO:0000256" key="1">
    <source>
        <dbReference type="ARBA" id="ARBA00006668"/>
    </source>
</evidence>
<dbReference type="PANTHER" id="PTHR12919:SF20">
    <property type="entry name" value="SMALL RIBOSOMAL SUBUNIT PROTEIN BS16M"/>
    <property type="match status" value="1"/>
</dbReference>
<gene>
    <name evidence="4" type="ORF">NDN08_003617</name>
</gene>
<evidence type="ECO:0000256" key="3">
    <source>
        <dbReference type="ARBA" id="ARBA00023274"/>
    </source>
</evidence>
<dbReference type="InterPro" id="IPR000307">
    <property type="entry name" value="Ribosomal_bS16"/>
</dbReference>
<dbReference type="AlphaFoldDB" id="A0AAV8UY29"/>